<feature type="active site" description="Proton acceptor" evidence="7">
    <location>
        <position position="70"/>
    </location>
</feature>
<evidence type="ECO:0000256" key="6">
    <source>
        <dbReference type="ARBA" id="ARBA00023316"/>
    </source>
</evidence>
<evidence type="ECO:0000256" key="3">
    <source>
        <dbReference type="ARBA" id="ARBA00022801"/>
    </source>
</evidence>
<name>A0A660E417_9LACO</name>
<gene>
    <name evidence="11" type="ORF">MUDAN_MDHGFNIF_02523</name>
</gene>
<feature type="binding site" evidence="8">
    <location>
        <position position="254"/>
    </location>
    <ligand>
        <name>substrate</name>
    </ligand>
</feature>
<evidence type="ECO:0000313" key="12">
    <source>
        <dbReference type="Proteomes" id="UP000289996"/>
    </source>
</evidence>
<dbReference type="InterPro" id="IPR018044">
    <property type="entry name" value="Peptidase_S11"/>
</dbReference>
<evidence type="ECO:0000313" key="11">
    <source>
        <dbReference type="EMBL" id="VDG27691.1"/>
    </source>
</evidence>
<dbReference type="GO" id="GO:0009002">
    <property type="term" value="F:serine-type D-Ala-D-Ala carboxypeptidase activity"/>
    <property type="evidence" value="ECO:0007669"/>
    <property type="project" value="InterPro"/>
</dbReference>
<evidence type="ECO:0000256" key="4">
    <source>
        <dbReference type="ARBA" id="ARBA00022960"/>
    </source>
</evidence>
<evidence type="ECO:0000256" key="8">
    <source>
        <dbReference type="PIRSR" id="PIRSR618044-2"/>
    </source>
</evidence>
<accession>A0A660E417</accession>
<dbReference type="GO" id="GO:0071555">
    <property type="term" value="P:cell wall organization"/>
    <property type="evidence" value="ECO:0007669"/>
    <property type="project" value="UniProtKB-KW"/>
</dbReference>
<dbReference type="GO" id="GO:0006508">
    <property type="term" value="P:proteolysis"/>
    <property type="evidence" value="ECO:0007669"/>
    <property type="project" value="InterPro"/>
</dbReference>
<reference evidence="11 12" key="1">
    <citation type="submission" date="2018-11" db="EMBL/GenBank/DDBJ databases">
        <authorList>
            <person name="Wuyts S."/>
        </authorList>
    </citation>
    <scope>NUCLEOTIDE SEQUENCE [LARGE SCALE GENOMIC DNA]</scope>
    <source>
        <strain evidence="11">Lactobacillus mudanjiangensis AMBF249</strain>
    </source>
</reference>
<keyword evidence="11" id="KW-0645">Protease</keyword>
<evidence type="ECO:0000256" key="5">
    <source>
        <dbReference type="ARBA" id="ARBA00022984"/>
    </source>
</evidence>
<evidence type="ECO:0000259" key="10">
    <source>
        <dbReference type="Pfam" id="PF00768"/>
    </source>
</evidence>
<keyword evidence="4" id="KW-0133">Cell shape</keyword>
<keyword evidence="2" id="KW-0732">Signal</keyword>
<dbReference type="InterPro" id="IPR012338">
    <property type="entry name" value="Beta-lactam/transpept-like"/>
</dbReference>
<keyword evidence="11" id="KW-0121">Carboxypeptidase</keyword>
<keyword evidence="12" id="KW-1185">Reference proteome</keyword>
<evidence type="ECO:0000256" key="9">
    <source>
        <dbReference type="RuleBase" id="RU004016"/>
    </source>
</evidence>
<dbReference type="GO" id="GO:0008360">
    <property type="term" value="P:regulation of cell shape"/>
    <property type="evidence" value="ECO:0007669"/>
    <property type="project" value="UniProtKB-KW"/>
</dbReference>
<dbReference type="OrthoDB" id="9791132at2"/>
<keyword evidence="5" id="KW-0573">Peptidoglycan synthesis</keyword>
<dbReference type="EMBL" id="UYIG01000046">
    <property type="protein sequence ID" value="VDG27691.1"/>
    <property type="molecule type" value="Genomic_DNA"/>
</dbReference>
<protein>
    <submittedName>
        <fullName evidence="11">D-alanyl-D-alanine carboxypeptidase [Lactobacillus pentosus]</fullName>
    </submittedName>
</protein>
<feature type="active site" evidence="7">
    <location>
        <position position="131"/>
    </location>
</feature>
<proteinExistence type="inferred from homology"/>
<dbReference type="AlphaFoldDB" id="A0A660E417"/>
<dbReference type="SUPFAM" id="SSF56601">
    <property type="entry name" value="beta-lactamase/transpeptidase-like"/>
    <property type="match status" value="1"/>
</dbReference>
<dbReference type="InterPro" id="IPR001967">
    <property type="entry name" value="Peptidase_S11_N"/>
</dbReference>
<keyword evidence="3" id="KW-0378">Hydrolase</keyword>
<feature type="domain" description="Peptidase S11 D-alanyl-D-alanine carboxypeptidase A N-terminal" evidence="10">
    <location>
        <begin position="36"/>
        <end position="284"/>
    </location>
</feature>
<comment type="similarity">
    <text evidence="1 9">Belongs to the peptidase S11 family.</text>
</comment>
<sequence length="416" mass="44975">MLKWRTPMVVHWLSLIVVLWSGLVMGTTTGQAKTSKANQVKAAYIMDAKSGQAVYAQNADEALPIASLSKLMTLYLVEEAIDHGQIKWTDIVPIQSNVQKMATSSTLSTMPMPKKTKFTVRELLAATLVGSSNSSAIALGEYVAGSNPKFIAKMNAQANQWGINAHFVSASGLDNTDLTTYDLNLKGTSATAQNLVSAKAITTVAQHLVNKYPSVLKVSNQRSVKIHGYKVPTSVLVLKGESYYDARVPVDGLKTGYTDQAGGCLVATFTLHGRRMIATTLGSKWKFTANNNLRLQLKQQGRYQQVAPTTIQYDVPGTQTTLRLVAQGHTNAWTYTDQTVTTTKQVVIKVLKSRPNYLAARTPVMQLKLTNASAGTTTTITYVTPTATVIGGPMQLATKPIVKQSLSLNAAFAFAN</sequence>
<evidence type="ECO:0000256" key="2">
    <source>
        <dbReference type="ARBA" id="ARBA00022729"/>
    </source>
</evidence>
<evidence type="ECO:0000256" key="1">
    <source>
        <dbReference type="ARBA" id="ARBA00007164"/>
    </source>
</evidence>
<dbReference type="Gene3D" id="3.40.710.10">
    <property type="entry name" value="DD-peptidase/beta-lactamase superfamily"/>
    <property type="match status" value="1"/>
</dbReference>
<organism evidence="11 12">
    <name type="scientific">Lactiplantibacillus mudanjiangensis</name>
    <dbReference type="NCBI Taxonomy" id="1296538"/>
    <lineage>
        <taxon>Bacteria</taxon>
        <taxon>Bacillati</taxon>
        <taxon>Bacillota</taxon>
        <taxon>Bacilli</taxon>
        <taxon>Lactobacillales</taxon>
        <taxon>Lactobacillaceae</taxon>
        <taxon>Lactiplantibacillus</taxon>
    </lineage>
</organism>
<dbReference type="Proteomes" id="UP000289996">
    <property type="component" value="Unassembled WGS sequence"/>
</dbReference>
<evidence type="ECO:0000256" key="7">
    <source>
        <dbReference type="PIRSR" id="PIRSR618044-1"/>
    </source>
</evidence>
<dbReference type="PANTHER" id="PTHR21581:SF11">
    <property type="entry name" value="D-ALANYL-D-ALANINE CARBOXYPEPTIDASE DACA"/>
    <property type="match status" value="1"/>
</dbReference>
<dbReference type="RefSeq" id="WP_130851475.1">
    <property type="nucleotide sequence ID" value="NZ_UYIG01000046.1"/>
</dbReference>
<dbReference type="Pfam" id="PF00768">
    <property type="entry name" value="Peptidase_S11"/>
    <property type="match status" value="1"/>
</dbReference>
<keyword evidence="6" id="KW-0961">Cell wall biogenesis/degradation</keyword>
<feature type="active site" description="Proton acceptor" evidence="7">
    <location>
        <position position="67"/>
    </location>
</feature>
<dbReference type="PANTHER" id="PTHR21581">
    <property type="entry name" value="D-ALANYL-D-ALANINE CARBOXYPEPTIDASE"/>
    <property type="match status" value="1"/>
</dbReference>
<dbReference type="GO" id="GO:0009252">
    <property type="term" value="P:peptidoglycan biosynthetic process"/>
    <property type="evidence" value="ECO:0007669"/>
    <property type="project" value="UniProtKB-KW"/>
</dbReference>
<dbReference type="PRINTS" id="PR00725">
    <property type="entry name" value="DADACBPTASE1"/>
</dbReference>